<dbReference type="EnsemblProtists" id="EOD23117">
    <property type="protein sequence ID" value="EOD23117"/>
    <property type="gene ID" value="EMIHUDRAFT_195711"/>
</dbReference>
<dbReference type="AlphaFoldDB" id="A0A0D3JHY2"/>
<dbReference type="Proteomes" id="UP000013827">
    <property type="component" value="Unassembled WGS sequence"/>
</dbReference>
<dbReference type="InterPro" id="IPR016197">
    <property type="entry name" value="Chromo-like_dom_sf"/>
</dbReference>
<proteinExistence type="predicted"/>
<dbReference type="PROSITE" id="PS50013">
    <property type="entry name" value="CHROMO_2"/>
    <property type="match status" value="1"/>
</dbReference>
<name>A0A0D3JHY2_EMIH1</name>
<dbReference type="RefSeq" id="XP_005775546.1">
    <property type="nucleotide sequence ID" value="XM_005775489.1"/>
</dbReference>
<evidence type="ECO:0000313" key="2">
    <source>
        <dbReference type="EnsemblProtists" id="EOD23117"/>
    </source>
</evidence>
<dbReference type="InterPro" id="IPR011011">
    <property type="entry name" value="Znf_FYVE_PHD"/>
</dbReference>
<reference evidence="3" key="1">
    <citation type="journal article" date="2013" name="Nature">
        <title>Pan genome of the phytoplankton Emiliania underpins its global distribution.</title>
        <authorList>
            <person name="Read B.A."/>
            <person name="Kegel J."/>
            <person name="Klute M.J."/>
            <person name="Kuo A."/>
            <person name="Lefebvre S.C."/>
            <person name="Maumus F."/>
            <person name="Mayer C."/>
            <person name="Miller J."/>
            <person name="Monier A."/>
            <person name="Salamov A."/>
            <person name="Young J."/>
            <person name="Aguilar M."/>
            <person name="Claverie J.M."/>
            <person name="Frickenhaus S."/>
            <person name="Gonzalez K."/>
            <person name="Herman E.K."/>
            <person name="Lin Y.C."/>
            <person name="Napier J."/>
            <person name="Ogata H."/>
            <person name="Sarno A.F."/>
            <person name="Shmutz J."/>
            <person name="Schroeder D."/>
            <person name="de Vargas C."/>
            <person name="Verret F."/>
            <person name="von Dassow P."/>
            <person name="Valentin K."/>
            <person name="Van de Peer Y."/>
            <person name="Wheeler G."/>
            <person name="Dacks J.B."/>
            <person name="Delwiche C.F."/>
            <person name="Dyhrman S.T."/>
            <person name="Glockner G."/>
            <person name="John U."/>
            <person name="Richards T."/>
            <person name="Worden A.Z."/>
            <person name="Zhang X."/>
            <person name="Grigoriev I.V."/>
            <person name="Allen A.E."/>
            <person name="Bidle K."/>
            <person name="Borodovsky M."/>
            <person name="Bowler C."/>
            <person name="Brownlee C."/>
            <person name="Cock J.M."/>
            <person name="Elias M."/>
            <person name="Gladyshev V.N."/>
            <person name="Groth M."/>
            <person name="Guda C."/>
            <person name="Hadaegh A."/>
            <person name="Iglesias-Rodriguez M.D."/>
            <person name="Jenkins J."/>
            <person name="Jones B.M."/>
            <person name="Lawson T."/>
            <person name="Leese F."/>
            <person name="Lindquist E."/>
            <person name="Lobanov A."/>
            <person name="Lomsadze A."/>
            <person name="Malik S.B."/>
            <person name="Marsh M.E."/>
            <person name="Mackinder L."/>
            <person name="Mock T."/>
            <person name="Mueller-Roeber B."/>
            <person name="Pagarete A."/>
            <person name="Parker M."/>
            <person name="Probert I."/>
            <person name="Quesneville H."/>
            <person name="Raines C."/>
            <person name="Rensing S.A."/>
            <person name="Riano-Pachon D.M."/>
            <person name="Richier S."/>
            <person name="Rokitta S."/>
            <person name="Shiraiwa Y."/>
            <person name="Soanes D.M."/>
            <person name="van der Giezen M."/>
            <person name="Wahlund T.M."/>
            <person name="Williams B."/>
            <person name="Wilson W."/>
            <person name="Wolfe G."/>
            <person name="Wurch L.L."/>
        </authorList>
    </citation>
    <scope>NUCLEOTIDE SEQUENCE</scope>
</reference>
<accession>A0A0D3JHY2</accession>
<dbReference type="SUPFAM" id="SSF57903">
    <property type="entry name" value="FYVE/PHD zinc finger"/>
    <property type="match status" value="1"/>
</dbReference>
<evidence type="ECO:0000259" key="1">
    <source>
        <dbReference type="PROSITE" id="PS50013"/>
    </source>
</evidence>
<keyword evidence="3" id="KW-1185">Reference proteome</keyword>
<dbReference type="InterPro" id="IPR023780">
    <property type="entry name" value="Chromo_domain"/>
</dbReference>
<protein>
    <recommendedName>
        <fullName evidence="1">Chromo domain-containing protein</fullName>
    </recommendedName>
</protein>
<dbReference type="SUPFAM" id="SSF54160">
    <property type="entry name" value="Chromo domain-like"/>
    <property type="match status" value="1"/>
</dbReference>
<dbReference type="SMART" id="SM00298">
    <property type="entry name" value="CHROMO"/>
    <property type="match status" value="1"/>
</dbReference>
<reference evidence="2" key="2">
    <citation type="submission" date="2024-10" db="UniProtKB">
        <authorList>
            <consortium name="EnsemblProtists"/>
        </authorList>
    </citation>
    <scope>IDENTIFICATION</scope>
</reference>
<dbReference type="Gene3D" id="2.40.50.40">
    <property type="match status" value="1"/>
</dbReference>
<dbReference type="GeneID" id="17268664"/>
<dbReference type="Pfam" id="PF00385">
    <property type="entry name" value="Chromo"/>
    <property type="match status" value="1"/>
</dbReference>
<evidence type="ECO:0000313" key="3">
    <source>
        <dbReference type="Proteomes" id="UP000013827"/>
    </source>
</evidence>
<feature type="domain" description="Chromo" evidence="1">
    <location>
        <begin position="1"/>
        <end position="38"/>
    </location>
</feature>
<dbReference type="InterPro" id="IPR000953">
    <property type="entry name" value="Chromo/chromo_shadow_dom"/>
</dbReference>
<sequence length="365" mass="39345">MLPERVISRRDANGFAEYLVKWQQLPYAECSWEAAADLPAEAITRYEAREGGETAELDAAVVPKEPAAPPPTAWVKKDMELEVAPLAAELAGSWFAARALKLTAKRLTVEYRALLRDENETVPTPLSEKMLHADGWWVVVVKEVSSMVSGLGTPAHAWETGALGLETSFGAGEGLEPLADAAALPLGEQREGRDGQTWEVRVGDAFQEGRGGLKHIWAAVDVLAADSRTRSAVRTIKGRVPEKVPGSRVVIKYLEPEPEPQDRPGDGPEITCCKCGTVLDDEAGEVVTPSVGCEKEGCSHWACLGCAGFKSEADAAKGGTWFCPLHGPPPPPRFLAYPAVVLRLCSRRGYWALDAEGTAVYSNTQ</sequence>
<organism evidence="2 3">
    <name type="scientific">Emiliania huxleyi (strain CCMP1516)</name>
    <dbReference type="NCBI Taxonomy" id="280463"/>
    <lineage>
        <taxon>Eukaryota</taxon>
        <taxon>Haptista</taxon>
        <taxon>Haptophyta</taxon>
        <taxon>Prymnesiophyceae</taxon>
        <taxon>Isochrysidales</taxon>
        <taxon>Noelaerhabdaceae</taxon>
        <taxon>Emiliania</taxon>
    </lineage>
</organism>
<dbReference type="HOGENOM" id="CLU_759589_0_0_1"/>
<dbReference type="KEGG" id="ehx:EMIHUDRAFT_195711"/>
<dbReference type="PaxDb" id="2903-EOD23117"/>